<keyword evidence="1" id="KW-1133">Transmembrane helix</keyword>
<accession>A0A2T0SXE9</accession>
<evidence type="ECO:0000313" key="3">
    <source>
        <dbReference type="Proteomes" id="UP000239494"/>
    </source>
</evidence>
<protein>
    <submittedName>
        <fullName evidence="2">Uncharacterized protein</fullName>
    </submittedName>
</protein>
<keyword evidence="3" id="KW-1185">Reference proteome</keyword>
<gene>
    <name evidence="2" type="ORF">CLV43_109321</name>
</gene>
<keyword evidence="1" id="KW-0472">Membrane</keyword>
<keyword evidence="1" id="KW-0812">Transmembrane</keyword>
<dbReference type="EMBL" id="PVTF01000009">
    <property type="protein sequence ID" value="PRY38101.1"/>
    <property type="molecule type" value="Genomic_DNA"/>
</dbReference>
<sequence length="67" mass="6953">MLEQTVTHRVRHGHHSAWLLPAVLFALTGVVNIGIAITSSTVWPAVLAATLLIAAAACVRGAIAEQG</sequence>
<organism evidence="2 3">
    <name type="scientific">Umezawaea tangerina</name>
    <dbReference type="NCBI Taxonomy" id="84725"/>
    <lineage>
        <taxon>Bacteria</taxon>
        <taxon>Bacillati</taxon>
        <taxon>Actinomycetota</taxon>
        <taxon>Actinomycetes</taxon>
        <taxon>Pseudonocardiales</taxon>
        <taxon>Pseudonocardiaceae</taxon>
        <taxon>Umezawaea</taxon>
    </lineage>
</organism>
<reference evidence="2 3" key="1">
    <citation type="submission" date="2018-03" db="EMBL/GenBank/DDBJ databases">
        <title>Genomic Encyclopedia of Archaeal and Bacterial Type Strains, Phase II (KMG-II): from individual species to whole genera.</title>
        <authorList>
            <person name="Goeker M."/>
        </authorList>
    </citation>
    <scope>NUCLEOTIDE SEQUENCE [LARGE SCALE GENOMIC DNA]</scope>
    <source>
        <strain evidence="2 3">DSM 44720</strain>
    </source>
</reference>
<evidence type="ECO:0000313" key="2">
    <source>
        <dbReference type="EMBL" id="PRY38101.1"/>
    </source>
</evidence>
<comment type="caution">
    <text evidence="2">The sequence shown here is derived from an EMBL/GenBank/DDBJ whole genome shotgun (WGS) entry which is preliminary data.</text>
</comment>
<proteinExistence type="predicted"/>
<evidence type="ECO:0000256" key="1">
    <source>
        <dbReference type="SAM" id="Phobius"/>
    </source>
</evidence>
<name>A0A2T0SXE9_9PSEU</name>
<dbReference type="AlphaFoldDB" id="A0A2T0SXE9"/>
<dbReference type="Proteomes" id="UP000239494">
    <property type="component" value="Unassembled WGS sequence"/>
</dbReference>
<feature type="transmembrane region" description="Helical" evidence="1">
    <location>
        <begin position="43"/>
        <end position="63"/>
    </location>
</feature>
<feature type="transmembrane region" description="Helical" evidence="1">
    <location>
        <begin position="18"/>
        <end position="37"/>
    </location>
</feature>